<protein>
    <submittedName>
        <fullName evidence="1">Uncharacterized protein</fullName>
    </submittedName>
</protein>
<evidence type="ECO:0000313" key="2">
    <source>
        <dbReference type="Proteomes" id="UP001346869"/>
    </source>
</evidence>
<organism evidence="1 2">
    <name type="scientific">Eleginops maclovinus</name>
    <name type="common">Patagonian blennie</name>
    <name type="synonym">Eleginus maclovinus</name>
    <dbReference type="NCBI Taxonomy" id="56733"/>
    <lineage>
        <taxon>Eukaryota</taxon>
        <taxon>Metazoa</taxon>
        <taxon>Chordata</taxon>
        <taxon>Craniata</taxon>
        <taxon>Vertebrata</taxon>
        <taxon>Euteleostomi</taxon>
        <taxon>Actinopterygii</taxon>
        <taxon>Neopterygii</taxon>
        <taxon>Teleostei</taxon>
        <taxon>Neoteleostei</taxon>
        <taxon>Acanthomorphata</taxon>
        <taxon>Eupercaria</taxon>
        <taxon>Perciformes</taxon>
        <taxon>Notothenioidei</taxon>
        <taxon>Eleginopidae</taxon>
        <taxon>Eleginops</taxon>
    </lineage>
</organism>
<reference evidence="1 2" key="1">
    <citation type="journal article" date="2023" name="Genes (Basel)">
        <title>Chromosome-Level Genome Assembly and Circadian Gene Repertoire of the Patagonia Blennie Eleginops maclovinus-The Closest Ancestral Proxy of Antarctic Cryonotothenioids.</title>
        <authorList>
            <person name="Cheng C.C."/>
            <person name="Rivera-Colon A.G."/>
            <person name="Minhas B.F."/>
            <person name="Wilson L."/>
            <person name="Rayamajhi N."/>
            <person name="Vargas-Chacoff L."/>
            <person name="Catchen J.M."/>
        </authorList>
    </citation>
    <scope>NUCLEOTIDE SEQUENCE [LARGE SCALE GENOMIC DNA]</scope>
    <source>
        <strain evidence="1">JMC-PN-2008</strain>
    </source>
</reference>
<comment type="caution">
    <text evidence="1">The sequence shown here is derived from an EMBL/GenBank/DDBJ whole genome shotgun (WGS) entry which is preliminary data.</text>
</comment>
<dbReference type="Proteomes" id="UP001346869">
    <property type="component" value="Unassembled WGS sequence"/>
</dbReference>
<keyword evidence="2" id="KW-1185">Reference proteome</keyword>
<name>A0AAN8AC11_ELEMC</name>
<gene>
    <name evidence="1" type="ORF">PBY51_010392</name>
</gene>
<reference evidence="1 2" key="2">
    <citation type="journal article" date="2023" name="Mol. Biol. Evol.">
        <title>Genomics of Secondarily Temperate Adaptation in the Only Non-Antarctic Icefish.</title>
        <authorList>
            <person name="Rivera-Colon A.G."/>
            <person name="Rayamajhi N."/>
            <person name="Minhas B.F."/>
            <person name="Madrigal G."/>
            <person name="Bilyk K.T."/>
            <person name="Yoon V."/>
            <person name="Hune M."/>
            <person name="Gregory S."/>
            <person name="Cheng C.H.C."/>
            <person name="Catchen J.M."/>
        </authorList>
    </citation>
    <scope>NUCLEOTIDE SEQUENCE [LARGE SCALE GENOMIC DNA]</scope>
    <source>
        <strain evidence="1">JMC-PN-2008</strain>
    </source>
</reference>
<evidence type="ECO:0000313" key="1">
    <source>
        <dbReference type="EMBL" id="KAK5857126.1"/>
    </source>
</evidence>
<sequence length="69" mass="7227">MKGWGGGALMSNLSCFGLYDHRPHAANTPPWTYTSPSLPFAHRQPLYRLTPAAKICVCAANGGPGGAAN</sequence>
<dbReference type="AlphaFoldDB" id="A0AAN8AC11"/>
<proteinExistence type="predicted"/>
<accession>A0AAN8AC11</accession>
<dbReference type="EMBL" id="JAUZQC010000016">
    <property type="protein sequence ID" value="KAK5857126.1"/>
    <property type="molecule type" value="Genomic_DNA"/>
</dbReference>